<keyword evidence="4" id="KW-0349">Heme</keyword>
<dbReference type="InterPro" id="IPR036396">
    <property type="entry name" value="Cyt_P450_sf"/>
</dbReference>
<protein>
    <recommendedName>
        <fullName evidence="11">Cytochrome P450</fullName>
    </recommendedName>
</protein>
<sequence length="486" mass="55066">MSTLEKVEATIREILPITISDSIPSSALYISSSVVATAVAYSLSRWLFGSQRRLPLPPGPKPLPVIGNLLDMPPSFPGINFDKMGQELNTDILYLNVAGTNIVVLNSYEACWDLLERRSSIYSSRPRFPMVVELMGWDGDFILLPYGNLWKNCRRLFHQELPLNKSSGHEPQELKVNRRLLKNILRDPKNYRGHLQHMTGSLIIGVTYGHDVQGRDDPVLKVAEGALAALTHALNPGTFLVDAFPTLKYVPSWFPGAGFKRKAKEWRKLYNRMNTEPFEMVKKQMETGTAQPSFVAGALTKVHDDPKGCGYTEKELMYTAGSMFEAGTDTTFTGLLSFFLAMTLFPECQRKAQAEIDRVVGEGRLPDFRDRDSLVYVEAVLQEVLRWQPVAPAGVPHFIHVEDEYRGYRIPKNTTVLPNVWWVPLLFCPWYGTEGRLISYGIFRSILHDEEMYPDPYTFNPERWIKDGKINPAVRDVTAGFGFGRR</sequence>
<dbReference type="InterPro" id="IPR001128">
    <property type="entry name" value="Cyt_P450"/>
</dbReference>
<dbReference type="CDD" id="cd11065">
    <property type="entry name" value="CYP64-like"/>
    <property type="match status" value="1"/>
</dbReference>
<evidence type="ECO:0000313" key="9">
    <source>
        <dbReference type="EMBL" id="KAL0069721.1"/>
    </source>
</evidence>
<dbReference type="SUPFAM" id="SSF48264">
    <property type="entry name" value="Cytochrome P450"/>
    <property type="match status" value="1"/>
</dbReference>
<evidence type="ECO:0000256" key="2">
    <source>
        <dbReference type="ARBA" id="ARBA00005179"/>
    </source>
</evidence>
<dbReference type="PANTHER" id="PTHR46300:SF7">
    <property type="entry name" value="P450, PUTATIVE (EUROFUNG)-RELATED"/>
    <property type="match status" value="1"/>
</dbReference>
<evidence type="ECO:0000256" key="4">
    <source>
        <dbReference type="ARBA" id="ARBA00022617"/>
    </source>
</evidence>
<evidence type="ECO:0000256" key="6">
    <source>
        <dbReference type="ARBA" id="ARBA00023002"/>
    </source>
</evidence>
<name>A0ABR3A8Q7_9AGAR</name>
<organism evidence="9 10">
    <name type="scientific">Marasmius tenuissimus</name>
    <dbReference type="NCBI Taxonomy" id="585030"/>
    <lineage>
        <taxon>Eukaryota</taxon>
        <taxon>Fungi</taxon>
        <taxon>Dikarya</taxon>
        <taxon>Basidiomycota</taxon>
        <taxon>Agaricomycotina</taxon>
        <taxon>Agaricomycetes</taxon>
        <taxon>Agaricomycetidae</taxon>
        <taxon>Agaricales</taxon>
        <taxon>Marasmiineae</taxon>
        <taxon>Marasmiaceae</taxon>
        <taxon>Marasmius</taxon>
    </lineage>
</organism>
<comment type="caution">
    <text evidence="9">The sequence shown here is derived from an EMBL/GenBank/DDBJ whole genome shotgun (WGS) entry which is preliminary data.</text>
</comment>
<evidence type="ECO:0000256" key="7">
    <source>
        <dbReference type="ARBA" id="ARBA00023004"/>
    </source>
</evidence>
<gene>
    <name evidence="9" type="ORF">AAF712_002990</name>
</gene>
<evidence type="ECO:0000256" key="8">
    <source>
        <dbReference type="ARBA" id="ARBA00023033"/>
    </source>
</evidence>
<evidence type="ECO:0000256" key="3">
    <source>
        <dbReference type="ARBA" id="ARBA00010617"/>
    </source>
</evidence>
<dbReference type="EMBL" id="JBBXMP010000010">
    <property type="protein sequence ID" value="KAL0069721.1"/>
    <property type="molecule type" value="Genomic_DNA"/>
</dbReference>
<proteinExistence type="inferred from homology"/>
<comment type="cofactor">
    <cofactor evidence="1">
        <name>heme</name>
        <dbReference type="ChEBI" id="CHEBI:30413"/>
    </cofactor>
</comment>
<evidence type="ECO:0008006" key="11">
    <source>
        <dbReference type="Google" id="ProtNLM"/>
    </source>
</evidence>
<dbReference type="PRINTS" id="PR00463">
    <property type="entry name" value="EP450I"/>
</dbReference>
<reference evidence="9 10" key="1">
    <citation type="submission" date="2024-05" db="EMBL/GenBank/DDBJ databases">
        <title>A draft genome resource for the thread blight pathogen Marasmius tenuissimus strain MS-2.</title>
        <authorList>
            <person name="Yulfo-Soto G.E."/>
            <person name="Baruah I.K."/>
            <person name="Amoako-Attah I."/>
            <person name="Bukari Y."/>
            <person name="Meinhardt L.W."/>
            <person name="Bailey B.A."/>
            <person name="Cohen S.P."/>
        </authorList>
    </citation>
    <scope>NUCLEOTIDE SEQUENCE [LARGE SCALE GENOMIC DNA]</scope>
    <source>
        <strain evidence="9 10">MS-2</strain>
    </source>
</reference>
<keyword evidence="5" id="KW-0479">Metal-binding</keyword>
<dbReference type="InterPro" id="IPR050364">
    <property type="entry name" value="Cytochrome_P450_fung"/>
</dbReference>
<dbReference type="PANTHER" id="PTHR46300">
    <property type="entry name" value="P450, PUTATIVE (EUROFUNG)-RELATED-RELATED"/>
    <property type="match status" value="1"/>
</dbReference>
<dbReference type="Proteomes" id="UP001437256">
    <property type="component" value="Unassembled WGS sequence"/>
</dbReference>
<keyword evidence="10" id="KW-1185">Reference proteome</keyword>
<dbReference type="InterPro" id="IPR002401">
    <property type="entry name" value="Cyt_P450_E_grp-I"/>
</dbReference>
<keyword evidence="7" id="KW-0408">Iron</keyword>
<dbReference type="Pfam" id="PF00067">
    <property type="entry name" value="p450"/>
    <property type="match status" value="2"/>
</dbReference>
<comment type="pathway">
    <text evidence="2">Secondary metabolite biosynthesis.</text>
</comment>
<evidence type="ECO:0000256" key="1">
    <source>
        <dbReference type="ARBA" id="ARBA00001971"/>
    </source>
</evidence>
<evidence type="ECO:0000313" key="10">
    <source>
        <dbReference type="Proteomes" id="UP001437256"/>
    </source>
</evidence>
<dbReference type="Gene3D" id="1.10.630.10">
    <property type="entry name" value="Cytochrome P450"/>
    <property type="match status" value="1"/>
</dbReference>
<comment type="similarity">
    <text evidence="3">Belongs to the cytochrome P450 family.</text>
</comment>
<keyword evidence="8" id="KW-0503">Monooxygenase</keyword>
<accession>A0ABR3A8Q7</accession>
<keyword evidence="6" id="KW-0560">Oxidoreductase</keyword>
<evidence type="ECO:0000256" key="5">
    <source>
        <dbReference type="ARBA" id="ARBA00022723"/>
    </source>
</evidence>